<accession>A0AC35U905</accession>
<evidence type="ECO:0000313" key="1">
    <source>
        <dbReference type="Proteomes" id="UP000095286"/>
    </source>
</evidence>
<name>A0AC35U905_9BILA</name>
<dbReference type="WBParaSite" id="RSKR_0000866500.1">
    <property type="protein sequence ID" value="RSKR_0000866500.1"/>
    <property type="gene ID" value="RSKR_0000866500"/>
</dbReference>
<dbReference type="Proteomes" id="UP000095286">
    <property type="component" value="Unplaced"/>
</dbReference>
<evidence type="ECO:0000313" key="2">
    <source>
        <dbReference type="WBParaSite" id="RSKR_0000866500.1"/>
    </source>
</evidence>
<sequence>MSNGLHLNGQDSLCQPLLTDYYQITMCYAYWKSGTHENPSVFDLFFRKNPFQGEYTVFAGLEDVIRFVQHFKFSRSDIDFLISIMPETTEPAFFEYLESLDCSKLKIYAIPEGTITFPKVPLLTLEGPLAICQLLETSFLNLVNYASLVATNAARFRYVAGDHVELLEFGLRRAQGPNGGLSASKYCYLGGFDGSSNILAGKLFGIPVKGTQAHSFICSFEEESDFKVRQLTSADKSKTVDLLDLSQNKITLLMDNMDWSVSRQELSKGELLAFCAYAIAFPNAFLALVDTYNVLRSGVVNFLAVTLALHDLGYRSLGCRIDSGDLVYLSTEIRAIFRKVPLFASQYKDCIDNLKIVASNDINEGTIQSFNEQKHEINSFGVGTHLVTCQKQPALGCVFKLVAVSGLPKIKLSQEVGKITIPGKKSCYRIYGKSQYSILDLMTLENEPAPQPGQEILCRHPFEEGKRAIVIPSKVVKLQQTAWEEGKICCELPSLIEIKQHLNDSMSHIRKDHRRFVNPTPYKISVSAKLYEFLHSIWLQNAPVGKLE</sequence>
<organism evidence="1 2">
    <name type="scientific">Rhabditophanes sp. KR3021</name>
    <dbReference type="NCBI Taxonomy" id="114890"/>
    <lineage>
        <taxon>Eukaryota</taxon>
        <taxon>Metazoa</taxon>
        <taxon>Ecdysozoa</taxon>
        <taxon>Nematoda</taxon>
        <taxon>Chromadorea</taxon>
        <taxon>Rhabditida</taxon>
        <taxon>Tylenchina</taxon>
        <taxon>Panagrolaimomorpha</taxon>
        <taxon>Strongyloidoidea</taxon>
        <taxon>Alloionematidae</taxon>
        <taxon>Rhabditophanes</taxon>
    </lineage>
</organism>
<protein>
    <submittedName>
        <fullName evidence="2">Nicotinate phosphoribosyltransferase</fullName>
    </submittedName>
</protein>
<reference evidence="2" key="1">
    <citation type="submission" date="2016-11" db="UniProtKB">
        <authorList>
            <consortium name="WormBaseParasite"/>
        </authorList>
    </citation>
    <scope>IDENTIFICATION</scope>
    <source>
        <strain evidence="2">KR3021</strain>
    </source>
</reference>
<proteinExistence type="predicted"/>